<sequence length="69" mass="7769">MCDIPLSVIDEDGLSIQQQTVKLHCKVLEQTRSLPNTLAYINYNVGQKCQTSFLSANLCTTVYCIFKLI</sequence>
<gene>
    <name evidence="1" type="ORF">RCL2_003105900</name>
</gene>
<evidence type="ECO:0000313" key="2">
    <source>
        <dbReference type="Proteomes" id="UP000615446"/>
    </source>
</evidence>
<proteinExistence type="predicted"/>
<dbReference type="Proteomes" id="UP000615446">
    <property type="component" value="Unassembled WGS sequence"/>
</dbReference>
<name>A0A8H3ML84_9GLOM</name>
<dbReference type="EMBL" id="BLAL01000356">
    <property type="protein sequence ID" value="GET04759.1"/>
    <property type="molecule type" value="Genomic_DNA"/>
</dbReference>
<accession>A0A8H3ML84</accession>
<comment type="caution">
    <text evidence="1">The sequence shown here is derived from an EMBL/GenBank/DDBJ whole genome shotgun (WGS) entry which is preliminary data.</text>
</comment>
<evidence type="ECO:0000313" key="1">
    <source>
        <dbReference type="EMBL" id="GET04759.1"/>
    </source>
</evidence>
<reference evidence="1" key="1">
    <citation type="submission" date="2019-10" db="EMBL/GenBank/DDBJ databases">
        <title>Conservation and host-specific expression of non-tandemly repeated heterogenous ribosome RNA gene in arbuscular mycorrhizal fungi.</title>
        <authorList>
            <person name="Maeda T."/>
            <person name="Kobayashi Y."/>
            <person name="Nakagawa T."/>
            <person name="Ezawa T."/>
            <person name="Yamaguchi K."/>
            <person name="Bino T."/>
            <person name="Nishimoto Y."/>
            <person name="Shigenobu S."/>
            <person name="Kawaguchi M."/>
        </authorList>
    </citation>
    <scope>NUCLEOTIDE SEQUENCE</scope>
    <source>
        <strain evidence="1">HR1</strain>
    </source>
</reference>
<organism evidence="1 2">
    <name type="scientific">Rhizophagus clarus</name>
    <dbReference type="NCBI Taxonomy" id="94130"/>
    <lineage>
        <taxon>Eukaryota</taxon>
        <taxon>Fungi</taxon>
        <taxon>Fungi incertae sedis</taxon>
        <taxon>Mucoromycota</taxon>
        <taxon>Glomeromycotina</taxon>
        <taxon>Glomeromycetes</taxon>
        <taxon>Glomerales</taxon>
        <taxon>Glomeraceae</taxon>
        <taxon>Rhizophagus</taxon>
    </lineage>
</organism>
<protein>
    <submittedName>
        <fullName evidence="1">Uncharacterized protein</fullName>
    </submittedName>
</protein>
<dbReference type="AlphaFoldDB" id="A0A8H3ML84"/>